<evidence type="ECO:0000313" key="2">
    <source>
        <dbReference type="EMBL" id="PHT72911.1"/>
    </source>
</evidence>
<dbReference type="EMBL" id="AYRZ02000009">
    <property type="protein sequence ID" value="PHT72911.1"/>
    <property type="molecule type" value="Genomic_DNA"/>
</dbReference>
<evidence type="ECO:0000256" key="1">
    <source>
        <dbReference type="SAM" id="MobiDB-lite"/>
    </source>
</evidence>
<sequence length="316" mass="35765">MKTKKKVSQTRSLSNRSVDNVNFRKLEQAATEERGLVIQNNQKSSSGVQFQSQDQCTAVTAMAHRNQSRVREPEKEEEDSSIKSYSSFSENSNGEYIERENEGIVAGDDGTLEVVEKDNDEKFKSMIEKLIEEALLLENIDGEVVQEAKSEAVISEPEKKEIKNEYMTDVEHPTESIKQQNESILPDCLLLMMYEPKLAMEVSKEKWVCSSNTEKKKEIFLSEESNKSQHLPPQPPRSSCPFPDTMSMATMIEQKLGTSVAYEPFVLTRCKSEPMRMAATATTAAKLVPESCFWKNRKIEPHRRATFGFRAAGVGF</sequence>
<reference evidence="2 3" key="1">
    <citation type="journal article" date="2014" name="Nat. Genet.">
        <title>Genome sequence of the hot pepper provides insights into the evolution of pungency in Capsicum species.</title>
        <authorList>
            <person name="Kim S."/>
            <person name="Park M."/>
            <person name="Yeom S.I."/>
            <person name="Kim Y.M."/>
            <person name="Lee J.M."/>
            <person name="Lee H.A."/>
            <person name="Seo E."/>
            <person name="Choi J."/>
            <person name="Cheong K."/>
            <person name="Kim K.T."/>
            <person name="Jung K."/>
            <person name="Lee G.W."/>
            <person name="Oh S.K."/>
            <person name="Bae C."/>
            <person name="Kim S.B."/>
            <person name="Lee H.Y."/>
            <person name="Kim S.Y."/>
            <person name="Kim M.S."/>
            <person name="Kang B.C."/>
            <person name="Jo Y.D."/>
            <person name="Yang H.B."/>
            <person name="Jeong H.J."/>
            <person name="Kang W.H."/>
            <person name="Kwon J.K."/>
            <person name="Shin C."/>
            <person name="Lim J.Y."/>
            <person name="Park J.H."/>
            <person name="Huh J.H."/>
            <person name="Kim J.S."/>
            <person name="Kim B.D."/>
            <person name="Cohen O."/>
            <person name="Paran I."/>
            <person name="Suh M.C."/>
            <person name="Lee S.B."/>
            <person name="Kim Y.K."/>
            <person name="Shin Y."/>
            <person name="Noh S.J."/>
            <person name="Park J."/>
            <person name="Seo Y.S."/>
            <person name="Kwon S.Y."/>
            <person name="Kim H.A."/>
            <person name="Park J.M."/>
            <person name="Kim H.J."/>
            <person name="Choi S.B."/>
            <person name="Bosland P.W."/>
            <person name="Reeves G."/>
            <person name="Jo S.H."/>
            <person name="Lee B.W."/>
            <person name="Cho H.T."/>
            <person name="Choi H.S."/>
            <person name="Lee M.S."/>
            <person name="Yu Y."/>
            <person name="Do Choi Y."/>
            <person name="Park B.S."/>
            <person name="van Deynze A."/>
            <person name="Ashrafi H."/>
            <person name="Hill T."/>
            <person name="Kim W.T."/>
            <person name="Pai H.S."/>
            <person name="Ahn H.K."/>
            <person name="Yeam I."/>
            <person name="Giovannoni J.J."/>
            <person name="Rose J.K."/>
            <person name="Sorensen I."/>
            <person name="Lee S.J."/>
            <person name="Kim R.W."/>
            <person name="Choi I.Y."/>
            <person name="Choi B.S."/>
            <person name="Lim J.S."/>
            <person name="Lee Y.H."/>
            <person name="Choi D."/>
        </authorList>
    </citation>
    <scope>NUCLEOTIDE SEQUENCE [LARGE SCALE GENOMIC DNA]</scope>
    <source>
        <strain evidence="3">cv. CM334</strain>
    </source>
</reference>
<protein>
    <submittedName>
        <fullName evidence="2">Uncharacterized protein</fullName>
    </submittedName>
</protein>
<feature type="compositionally biased region" description="Polar residues" evidence="1">
    <location>
        <begin position="82"/>
        <end position="93"/>
    </location>
</feature>
<comment type="caution">
    <text evidence="2">The sequence shown here is derived from an EMBL/GenBank/DDBJ whole genome shotgun (WGS) entry which is preliminary data.</text>
</comment>
<name>A0A2G2YTF2_CAPAN</name>
<dbReference type="AlphaFoldDB" id="A0A2G2YTF2"/>
<dbReference type="PANTHER" id="PTHR33448:SF4">
    <property type="entry name" value="CHLOROPLAST PROTEIN HCF243"/>
    <property type="match status" value="1"/>
</dbReference>
<feature type="region of interest" description="Disordered" evidence="1">
    <location>
        <begin position="59"/>
        <end position="93"/>
    </location>
</feature>
<organism evidence="2 3">
    <name type="scientific">Capsicum annuum</name>
    <name type="common">Capsicum pepper</name>
    <dbReference type="NCBI Taxonomy" id="4072"/>
    <lineage>
        <taxon>Eukaryota</taxon>
        <taxon>Viridiplantae</taxon>
        <taxon>Streptophyta</taxon>
        <taxon>Embryophyta</taxon>
        <taxon>Tracheophyta</taxon>
        <taxon>Spermatophyta</taxon>
        <taxon>Magnoliopsida</taxon>
        <taxon>eudicotyledons</taxon>
        <taxon>Gunneridae</taxon>
        <taxon>Pentapetalae</taxon>
        <taxon>asterids</taxon>
        <taxon>lamiids</taxon>
        <taxon>Solanales</taxon>
        <taxon>Solanaceae</taxon>
        <taxon>Solanoideae</taxon>
        <taxon>Capsiceae</taxon>
        <taxon>Capsicum</taxon>
    </lineage>
</organism>
<dbReference type="STRING" id="4072.A0A2G2YTF2"/>
<dbReference type="Proteomes" id="UP000222542">
    <property type="component" value="Unassembled WGS sequence"/>
</dbReference>
<dbReference type="PANTHER" id="PTHR33448">
    <property type="entry name" value="CHLOROPLAST PROTEIN HCF243-RELATED"/>
    <property type="match status" value="1"/>
</dbReference>
<proteinExistence type="predicted"/>
<evidence type="ECO:0000313" key="3">
    <source>
        <dbReference type="Proteomes" id="UP000222542"/>
    </source>
</evidence>
<keyword evidence="3" id="KW-1185">Reference proteome</keyword>
<gene>
    <name evidence="2" type="ORF">T459_23696</name>
</gene>
<accession>A0A2G2YTF2</accession>
<dbReference type="Gramene" id="PHT72911">
    <property type="protein sequence ID" value="PHT72911"/>
    <property type="gene ID" value="T459_23696"/>
</dbReference>
<reference evidence="2 3" key="2">
    <citation type="journal article" date="2017" name="Genome Biol.">
        <title>New reference genome sequences of hot pepper reveal the massive evolution of plant disease-resistance genes by retroduplication.</title>
        <authorList>
            <person name="Kim S."/>
            <person name="Park J."/>
            <person name="Yeom S.I."/>
            <person name="Kim Y.M."/>
            <person name="Seo E."/>
            <person name="Kim K.T."/>
            <person name="Kim M.S."/>
            <person name="Lee J.M."/>
            <person name="Cheong K."/>
            <person name="Shin H.S."/>
            <person name="Kim S.B."/>
            <person name="Han K."/>
            <person name="Lee J."/>
            <person name="Park M."/>
            <person name="Lee H.A."/>
            <person name="Lee H.Y."/>
            <person name="Lee Y."/>
            <person name="Oh S."/>
            <person name="Lee J.H."/>
            <person name="Choi E."/>
            <person name="Choi E."/>
            <person name="Lee S.E."/>
            <person name="Jeon J."/>
            <person name="Kim H."/>
            <person name="Choi G."/>
            <person name="Song H."/>
            <person name="Lee J."/>
            <person name="Lee S.C."/>
            <person name="Kwon J.K."/>
            <person name="Lee H.Y."/>
            <person name="Koo N."/>
            <person name="Hong Y."/>
            <person name="Kim R.W."/>
            <person name="Kang W.H."/>
            <person name="Huh J.H."/>
            <person name="Kang B.C."/>
            <person name="Yang T.J."/>
            <person name="Lee Y.H."/>
            <person name="Bennetzen J.L."/>
            <person name="Choi D."/>
        </authorList>
    </citation>
    <scope>NUCLEOTIDE SEQUENCE [LARGE SCALE GENOMIC DNA]</scope>
    <source>
        <strain evidence="3">cv. CM334</strain>
    </source>
</reference>